<dbReference type="EMBL" id="JAFFGZ010000007">
    <property type="protein sequence ID" value="KAK4641708.1"/>
    <property type="molecule type" value="Genomic_DNA"/>
</dbReference>
<gene>
    <name evidence="1" type="ORF">QC761_0076870</name>
</gene>
<organism evidence="1 2">
    <name type="scientific">Podospora bellae-mahoneyi</name>
    <dbReference type="NCBI Taxonomy" id="2093777"/>
    <lineage>
        <taxon>Eukaryota</taxon>
        <taxon>Fungi</taxon>
        <taxon>Dikarya</taxon>
        <taxon>Ascomycota</taxon>
        <taxon>Pezizomycotina</taxon>
        <taxon>Sordariomycetes</taxon>
        <taxon>Sordariomycetidae</taxon>
        <taxon>Sordariales</taxon>
        <taxon>Podosporaceae</taxon>
        <taxon>Podospora</taxon>
    </lineage>
</organism>
<keyword evidence="2" id="KW-1185">Reference proteome</keyword>
<proteinExistence type="predicted"/>
<reference evidence="1 2" key="1">
    <citation type="journal article" date="2023" name="bioRxiv">
        <title>High-quality genome assemblies of four members of thePodospora anserinaspecies complex.</title>
        <authorList>
            <person name="Ament-Velasquez S.L."/>
            <person name="Vogan A.A."/>
            <person name="Wallerman O."/>
            <person name="Hartmann F."/>
            <person name="Gautier V."/>
            <person name="Silar P."/>
            <person name="Giraud T."/>
            <person name="Johannesson H."/>
        </authorList>
    </citation>
    <scope>NUCLEOTIDE SEQUENCE [LARGE SCALE GENOMIC DNA]</scope>
    <source>
        <strain evidence="1 2">CBS 112042</strain>
    </source>
</reference>
<dbReference type="GeneID" id="87892080"/>
<sequence>MTNSGIKIQCQALSDPIPGKRAYSYVLPLNCSDIKRPIGIWLRTCGSDRFARENLWEFVEYKTIYWPKVPRTRVACWKTKSTQQR</sequence>
<evidence type="ECO:0000313" key="2">
    <source>
        <dbReference type="Proteomes" id="UP001322138"/>
    </source>
</evidence>
<protein>
    <submittedName>
        <fullName evidence="1">Uncharacterized protein</fullName>
    </submittedName>
</protein>
<dbReference type="Proteomes" id="UP001322138">
    <property type="component" value="Unassembled WGS sequence"/>
</dbReference>
<comment type="caution">
    <text evidence="1">The sequence shown here is derived from an EMBL/GenBank/DDBJ whole genome shotgun (WGS) entry which is preliminary data.</text>
</comment>
<dbReference type="RefSeq" id="XP_062730684.1">
    <property type="nucleotide sequence ID" value="XM_062872792.1"/>
</dbReference>
<accession>A0ABR0FCK8</accession>
<evidence type="ECO:0000313" key="1">
    <source>
        <dbReference type="EMBL" id="KAK4641708.1"/>
    </source>
</evidence>
<name>A0ABR0FCK8_9PEZI</name>